<evidence type="ECO:0000313" key="3">
    <source>
        <dbReference type="Proteomes" id="UP000054399"/>
    </source>
</evidence>
<evidence type="ECO:0000313" key="2">
    <source>
        <dbReference type="EMBL" id="KAL0243682.1"/>
    </source>
</evidence>
<name>A0ABR3BLK3_9TREE</name>
<dbReference type="Proteomes" id="UP000054399">
    <property type="component" value="Unassembled WGS sequence"/>
</dbReference>
<feature type="compositionally biased region" description="Polar residues" evidence="1">
    <location>
        <begin position="16"/>
        <end position="44"/>
    </location>
</feature>
<dbReference type="RefSeq" id="XP_066612049.1">
    <property type="nucleotide sequence ID" value="XM_066760103.1"/>
</dbReference>
<sequence>MFPIPSQLPKPGAEHISSQAEAEINAQDNQPVLETQSEQEPVNDSDTRDKESKGRASGWNASEIKKVKENLQSAIEKNKAKTHEILMSNFPSISGHIQTSSNLRTDFAELKVKLEELESQIDVSDPATSFMPPLLSLLNRHFKSLSTRGTSQGHITALKALKTKVENVRKLEEAVWAGQGMEGWVLDSTPLAKKETGEASKEGEVDGLEGTAICKALEGKESVLRGLLRDQLIDGFKHIYEEFLKNRGKVLMRS</sequence>
<reference evidence="3" key="1">
    <citation type="submission" date="2015-01" db="EMBL/GenBank/DDBJ databases">
        <title>The Genome Sequence of Cryptococcus gattii MMRL2647.</title>
        <authorList>
            <consortium name="The Broad Institute Genomics Platform"/>
            <person name="Cuomo C."/>
            <person name="Litvintseva A."/>
            <person name="Chen Y."/>
            <person name="Heitman J."/>
            <person name="Sun S."/>
            <person name="Springer D."/>
            <person name="Dromer F."/>
            <person name="Young S."/>
            <person name="Zeng Q."/>
            <person name="Gargeya S."/>
            <person name="Abouelleil A."/>
            <person name="Alvarado L."/>
            <person name="Chapman S.B."/>
            <person name="Gainer-Dewar J."/>
            <person name="Goldberg J."/>
            <person name="Griggs A."/>
            <person name="Gujja S."/>
            <person name="Hansen M."/>
            <person name="Howarth C."/>
            <person name="Imamovic A."/>
            <person name="Larimer J."/>
            <person name="Murphy C."/>
            <person name="Naylor J."/>
            <person name="Pearson M."/>
            <person name="Priest M."/>
            <person name="Roberts A."/>
            <person name="Saif S."/>
            <person name="Shea T."/>
            <person name="Sykes S."/>
            <person name="Wortman J."/>
            <person name="Nusbaum C."/>
            <person name="Birren B."/>
        </authorList>
    </citation>
    <scope>NUCLEOTIDE SEQUENCE [LARGE SCALE GENOMIC DNA]</scope>
    <source>
        <strain evidence="3">IND107</strain>
    </source>
</reference>
<comment type="caution">
    <text evidence="2">The sequence shown here is derived from an EMBL/GenBank/DDBJ whole genome shotgun (WGS) entry which is preliminary data.</text>
</comment>
<dbReference type="GeneID" id="91992506"/>
<dbReference type="EMBL" id="ATAM02000010">
    <property type="protein sequence ID" value="KAL0243682.1"/>
    <property type="molecule type" value="Genomic_DNA"/>
</dbReference>
<gene>
    <name evidence="2" type="ORF">I308_105651</name>
</gene>
<protein>
    <submittedName>
        <fullName evidence="2">Uncharacterized protein</fullName>
    </submittedName>
</protein>
<keyword evidence="3" id="KW-1185">Reference proteome</keyword>
<organism evidence="2 3">
    <name type="scientific">Cryptococcus tetragattii IND107</name>
    <dbReference type="NCBI Taxonomy" id="1296105"/>
    <lineage>
        <taxon>Eukaryota</taxon>
        <taxon>Fungi</taxon>
        <taxon>Dikarya</taxon>
        <taxon>Basidiomycota</taxon>
        <taxon>Agaricomycotina</taxon>
        <taxon>Tremellomycetes</taxon>
        <taxon>Tremellales</taxon>
        <taxon>Cryptococcaceae</taxon>
        <taxon>Cryptococcus</taxon>
        <taxon>Cryptococcus gattii species complex</taxon>
    </lineage>
</organism>
<feature type="compositionally biased region" description="Basic and acidic residues" evidence="1">
    <location>
        <begin position="45"/>
        <end position="54"/>
    </location>
</feature>
<accession>A0ABR3BLK3</accession>
<proteinExistence type="predicted"/>
<feature type="region of interest" description="Disordered" evidence="1">
    <location>
        <begin position="1"/>
        <end position="63"/>
    </location>
</feature>
<reference evidence="2 3" key="2">
    <citation type="submission" date="2024-01" db="EMBL/GenBank/DDBJ databases">
        <title>Comparative genomics of Cryptococcus and Kwoniella reveals pathogenesis evolution and contrasting modes of karyotype evolution via chromosome fusion or intercentromeric recombination.</title>
        <authorList>
            <person name="Coelho M.A."/>
            <person name="David-Palma M."/>
            <person name="Shea T."/>
            <person name="Bowers K."/>
            <person name="Mcginley-Smith S."/>
            <person name="Mohammad A.W."/>
            <person name="Gnirke A."/>
            <person name="Yurkov A.M."/>
            <person name="Nowrousian M."/>
            <person name="Sun S."/>
            <person name="Cuomo C.A."/>
            <person name="Heitman J."/>
        </authorList>
    </citation>
    <scope>NUCLEOTIDE SEQUENCE [LARGE SCALE GENOMIC DNA]</scope>
    <source>
        <strain evidence="2 3">IND107</strain>
    </source>
</reference>
<evidence type="ECO:0000256" key="1">
    <source>
        <dbReference type="SAM" id="MobiDB-lite"/>
    </source>
</evidence>